<keyword evidence="1" id="KW-1133">Transmembrane helix</keyword>
<keyword evidence="1" id="KW-0472">Membrane</keyword>
<evidence type="ECO:0000313" key="2">
    <source>
        <dbReference type="EMBL" id="RDI53062.1"/>
    </source>
</evidence>
<evidence type="ECO:0008006" key="4">
    <source>
        <dbReference type="Google" id="ProtNLM"/>
    </source>
</evidence>
<feature type="transmembrane region" description="Helical" evidence="1">
    <location>
        <begin position="258"/>
        <end position="277"/>
    </location>
</feature>
<sequence>MVLVVALGVLAAFLFAAAGFLQQRAARGVVAERPEAARVPGLSMLMRRLLRSRTWLRGWLTNLAGFFTQAAALQVGSVAAVQPLMSTQLLFAVPLEAAGQRRRPPPQDLAYALLVCAGLAVLFSVEGAAPLAGQPERGRVLLATVSAAGLVVLLAAVSSRCTMRIAANLVAVAAGICFAMSAVFMKLTTEDLLHRGVPATAVDWPGYLLALSTLSGLLLEQAAFAAGPLPWAIAAMSVTNPVASYIVGILAFQVTIPVAPTALAGIAAAGALVVWGISGLAHSPLAQAFYATDPASGHRARGDVAIGRQEDGNPGRAT</sequence>
<name>A0A370H8R4_9NOCA</name>
<feature type="transmembrane region" description="Helical" evidence="1">
    <location>
        <begin position="165"/>
        <end position="184"/>
    </location>
</feature>
<dbReference type="NCBIfam" id="NF038012">
    <property type="entry name" value="DMT_1"/>
    <property type="match status" value="1"/>
</dbReference>
<accession>A0A370H8R4</accession>
<dbReference type="PANTHER" id="PTHR40761:SF1">
    <property type="entry name" value="CONSERVED INTEGRAL MEMBRANE ALANINE VALINE AND LEUCINE RICH PROTEIN-RELATED"/>
    <property type="match status" value="1"/>
</dbReference>
<dbReference type="STRING" id="1210089.GCA_001613165_00384"/>
<evidence type="ECO:0000256" key="1">
    <source>
        <dbReference type="SAM" id="Phobius"/>
    </source>
</evidence>
<dbReference type="EMBL" id="QQAZ01000003">
    <property type="protein sequence ID" value="RDI53062.1"/>
    <property type="molecule type" value="Genomic_DNA"/>
</dbReference>
<proteinExistence type="predicted"/>
<comment type="caution">
    <text evidence="2">The sequence shown here is derived from an EMBL/GenBank/DDBJ whole genome shotgun (WGS) entry which is preliminary data.</text>
</comment>
<dbReference type="PANTHER" id="PTHR40761">
    <property type="entry name" value="CONSERVED INTEGRAL MEMBRANE ALANINE VALINE AND LEUCINE RICH PROTEIN-RELATED"/>
    <property type="match status" value="1"/>
</dbReference>
<protein>
    <recommendedName>
        <fullName evidence="4">Magnesium transporter NIPA</fullName>
    </recommendedName>
</protein>
<organism evidence="2 3">
    <name type="scientific">Nocardia mexicana</name>
    <dbReference type="NCBI Taxonomy" id="279262"/>
    <lineage>
        <taxon>Bacteria</taxon>
        <taxon>Bacillati</taxon>
        <taxon>Actinomycetota</taxon>
        <taxon>Actinomycetes</taxon>
        <taxon>Mycobacteriales</taxon>
        <taxon>Nocardiaceae</taxon>
        <taxon>Nocardia</taxon>
    </lineage>
</organism>
<reference evidence="2 3" key="1">
    <citation type="submission" date="2018-07" db="EMBL/GenBank/DDBJ databases">
        <title>Genomic Encyclopedia of Type Strains, Phase IV (KMG-IV): sequencing the most valuable type-strain genomes for metagenomic binning, comparative biology and taxonomic classification.</title>
        <authorList>
            <person name="Goeker M."/>
        </authorList>
    </citation>
    <scope>NUCLEOTIDE SEQUENCE [LARGE SCALE GENOMIC DNA]</scope>
    <source>
        <strain evidence="2 3">DSM 44952</strain>
    </source>
</reference>
<gene>
    <name evidence="2" type="ORF">DFR68_103450</name>
</gene>
<dbReference type="Proteomes" id="UP000255355">
    <property type="component" value="Unassembled WGS sequence"/>
</dbReference>
<feature type="transmembrane region" description="Helical" evidence="1">
    <location>
        <begin position="140"/>
        <end position="158"/>
    </location>
</feature>
<keyword evidence="3" id="KW-1185">Reference proteome</keyword>
<evidence type="ECO:0000313" key="3">
    <source>
        <dbReference type="Proteomes" id="UP000255355"/>
    </source>
</evidence>
<dbReference type="AlphaFoldDB" id="A0A370H8R4"/>
<feature type="transmembrane region" description="Helical" evidence="1">
    <location>
        <begin position="204"/>
        <end position="224"/>
    </location>
</feature>
<dbReference type="RefSeq" id="WP_068013106.1">
    <property type="nucleotide sequence ID" value="NZ_QQAZ01000003.1"/>
</dbReference>
<feature type="transmembrane region" description="Helical" evidence="1">
    <location>
        <begin position="231"/>
        <end position="252"/>
    </location>
</feature>
<feature type="transmembrane region" description="Helical" evidence="1">
    <location>
        <begin position="109"/>
        <end position="128"/>
    </location>
</feature>
<keyword evidence="1" id="KW-0812">Transmembrane</keyword>